<organism evidence="5 6">
    <name type="scientific">Actinoallomurus vinaceus</name>
    <dbReference type="NCBI Taxonomy" id="1080074"/>
    <lineage>
        <taxon>Bacteria</taxon>
        <taxon>Bacillati</taxon>
        <taxon>Actinomycetota</taxon>
        <taxon>Actinomycetes</taxon>
        <taxon>Streptosporangiales</taxon>
        <taxon>Thermomonosporaceae</taxon>
        <taxon>Actinoallomurus</taxon>
    </lineage>
</organism>
<name>A0ABP8U6Q0_9ACTN</name>
<dbReference type="PANTHER" id="PTHR44591:SF14">
    <property type="entry name" value="PROTEIN PILG"/>
    <property type="match status" value="1"/>
</dbReference>
<dbReference type="InterPro" id="IPR011006">
    <property type="entry name" value="CheY-like_superfamily"/>
</dbReference>
<dbReference type="InterPro" id="IPR050595">
    <property type="entry name" value="Bact_response_regulator"/>
</dbReference>
<evidence type="ECO:0000256" key="3">
    <source>
        <dbReference type="PROSITE-ProRule" id="PRU00169"/>
    </source>
</evidence>
<keyword evidence="1 3" id="KW-0597">Phosphoprotein</keyword>
<protein>
    <recommendedName>
        <fullName evidence="4">Response regulatory domain-containing protein</fullName>
    </recommendedName>
</protein>
<dbReference type="Pfam" id="PF00072">
    <property type="entry name" value="Response_reg"/>
    <property type="match status" value="1"/>
</dbReference>
<gene>
    <name evidence="5" type="ORF">GCM10023196_016530</name>
</gene>
<keyword evidence="2" id="KW-0902">Two-component regulatory system</keyword>
<dbReference type="PANTHER" id="PTHR44591">
    <property type="entry name" value="STRESS RESPONSE REGULATOR PROTEIN 1"/>
    <property type="match status" value="1"/>
</dbReference>
<dbReference type="EMBL" id="BAABHK010000002">
    <property type="protein sequence ID" value="GAA4622815.1"/>
    <property type="molecule type" value="Genomic_DNA"/>
</dbReference>
<proteinExistence type="predicted"/>
<comment type="caution">
    <text evidence="5">The sequence shown here is derived from an EMBL/GenBank/DDBJ whole genome shotgun (WGS) entry which is preliminary data.</text>
</comment>
<dbReference type="Gene3D" id="3.40.50.2300">
    <property type="match status" value="1"/>
</dbReference>
<dbReference type="SMART" id="SM00448">
    <property type="entry name" value="REC"/>
    <property type="match status" value="1"/>
</dbReference>
<dbReference type="RefSeq" id="WP_345430057.1">
    <property type="nucleotide sequence ID" value="NZ_BAABHK010000002.1"/>
</dbReference>
<dbReference type="CDD" id="cd17535">
    <property type="entry name" value="REC_NarL-like"/>
    <property type="match status" value="1"/>
</dbReference>
<feature type="domain" description="Response regulatory" evidence="4">
    <location>
        <begin position="4"/>
        <end position="119"/>
    </location>
</feature>
<evidence type="ECO:0000256" key="2">
    <source>
        <dbReference type="ARBA" id="ARBA00023012"/>
    </source>
</evidence>
<dbReference type="Proteomes" id="UP001501442">
    <property type="component" value="Unassembled WGS sequence"/>
</dbReference>
<keyword evidence="6" id="KW-1185">Reference proteome</keyword>
<feature type="modified residue" description="4-aspartylphosphate" evidence="3">
    <location>
        <position position="54"/>
    </location>
</feature>
<evidence type="ECO:0000259" key="4">
    <source>
        <dbReference type="PROSITE" id="PS50110"/>
    </source>
</evidence>
<reference evidence="6" key="1">
    <citation type="journal article" date="2019" name="Int. J. Syst. Evol. Microbiol.">
        <title>The Global Catalogue of Microorganisms (GCM) 10K type strain sequencing project: providing services to taxonomists for standard genome sequencing and annotation.</title>
        <authorList>
            <consortium name="The Broad Institute Genomics Platform"/>
            <consortium name="The Broad Institute Genome Sequencing Center for Infectious Disease"/>
            <person name="Wu L."/>
            <person name="Ma J."/>
        </authorList>
    </citation>
    <scope>NUCLEOTIDE SEQUENCE [LARGE SCALE GENOMIC DNA]</scope>
    <source>
        <strain evidence="6">JCM 17939</strain>
    </source>
</reference>
<sequence length="119" mass="12860">MAAGILLVDDHPGFRRLTRRLLEAGGLEVVGEAADGREALRRVAALCPGVVVMDVFLPDMDGFAVAERLAASEEPPVVVLISSHCRAELGTRLDRAPITGFLAKDELSVQRLTELLSRR</sequence>
<dbReference type="PROSITE" id="PS50110">
    <property type="entry name" value="RESPONSE_REGULATORY"/>
    <property type="match status" value="1"/>
</dbReference>
<accession>A0ABP8U6Q0</accession>
<evidence type="ECO:0000256" key="1">
    <source>
        <dbReference type="ARBA" id="ARBA00022553"/>
    </source>
</evidence>
<dbReference type="InterPro" id="IPR001789">
    <property type="entry name" value="Sig_transdc_resp-reg_receiver"/>
</dbReference>
<evidence type="ECO:0000313" key="5">
    <source>
        <dbReference type="EMBL" id="GAA4622815.1"/>
    </source>
</evidence>
<evidence type="ECO:0000313" key="6">
    <source>
        <dbReference type="Proteomes" id="UP001501442"/>
    </source>
</evidence>
<dbReference type="SUPFAM" id="SSF52172">
    <property type="entry name" value="CheY-like"/>
    <property type="match status" value="1"/>
</dbReference>
<dbReference type="InterPro" id="IPR058245">
    <property type="entry name" value="NreC/VraR/RcsB-like_REC"/>
</dbReference>